<name>F2U6P1_SALR5</name>
<dbReference type="InterPro" id="IPR000608">
    <property type="entry name" value="UBC"/>
</dbReference>
<dbReference type="Gene3D" id="3.10.110.10">
    <property type="entry name" value="Ubiquitin Conjugating Enzyme"/>
    <property type="match status" value="1"/>
</dbReference>
<dbReference type="FunFam" id="3.10.110.10:FF:000086">
    <property type="entry name" value="Ubiquitin-conjugating enzyme E2 J1"/>
    <property type="match status" value="1"/>
</dbReference>
<feature type="compositionally biased region" description="Low complexity" evidence="1">
    <location>
        <begin position="207"/>
        <end position="248"/>
    </location>
</feature>
<dbReference type="Pfam" id="PF00179">
    <property type="entry name" value="UQ_con"/>
    <property type="match status" value="1"/>
</dbReference>
<dbReference type="RefSeq" id="XP_004995027.1">
    <property type="nucleotide sequence ID" value="XM_004994970.1"/>
</dbReference>
<dbReference type="EMBL" id="GL832963">
    <property type="protein sequence ID" value="EGD83523.1"/>
    <property type="molecule type" value="Genomic_DNA"/>
</dbReference>
<gene>
    <name evidence="3" type="ORF">PTSG_04132</name>
</gene>
<dbReference type="InParanoid" id="F2U6P1"/>
<dbReference type="OrthoDB" id="1158011at2759"/>
<dbReference type="InterPro" id="IPR016135">
    <property type="entry name" value="UBQ-conjugating_enzyme/RWD"/>
</dbReference>
<dbReference type="OMA" id="THHREDW"/>
<evidence type="ECO:0000313" key="3">
    <source>
        <dbReference type="EMBL" id="EGD83523.1"/>
    </source>
</evidence>
<protein>
    <recommendedName>
        <fullName evidence="2">UBC core domain-containing protein</fullName>
    </recommendedName>
</protein>
<dbReference type="AlphaFoldDB" id="F2U6P1"/>
<feature type="compositionally biased region" description="Basic and acidic residues" evidence="1">
    <location>
        <begin position="183"/>
        <end position="204"/>
    </location>
</feature>
<dbReference type="FunCoup" id="F2U6P1">
    <property type="interactions" value="984"/>
</dbReference>
<feature type="compositionally biased region" description="Basic residues" evidence="1">
    <location>
        <begin position="287"/>
        <end position="297"/>
    </location>
</feature>
<dbReference type="SMART" id="SM00212">
    <property type="entry name" value="UBCc"/>
    <property type="match status" value="1"/>
</dbReference>
<dbReference type="PANTHER" id="PTHR24067">
    <property type="entry name" value="UBIQUITIN-CONJUGATING ENZYME E2"/>
    <property type="match status" value="1"/>
</dbReference>
<reference evidence="3" key="1">
    <citation type="submission" date="2009-08" db="EMBL/GenBank/DDBJ databases">
        <title>Annotation of Salpingoeca rosetta.</title>
        <authorList>
            <consortium name="The Broad Institute Genome Sequencing Platform"/>
            <person name="Russ C."/>
            <person name="Cuomo C."/>
            <person name="Burger G."/>
            <person name="Gray M.W."/>
            <person name="Holland P.W.H."/>
            <person name="King N."/>
            <person name="Lang F.B.F."/>
            <person name="Roger A.J."/>
            <person name="Ruiz-Trillo I."/>
            <person name="Young S.K."/>
            <person name="Zeng Q."/>
            <person name="Gargeya S."/>
            <person name="Alvarado L."/>
            <person name="Berlin A."/>
            <person name="Chapman S.B."/>
            <person name="Chen Z."/>
            <person name="Freedman E."/>
            <person name="Gellesch M."/>
            <person name="Goldberg J."/>
            <person name="Griggs A."/>
            <person name="Gujja S."/>
            <person name="Heilman E."/>
            <person name="Heiman D."/>
            <person name="Howarth C."/>
            <person name="Mehta T."/>
            <person name="Neiman D."/>
            <person name="Pearson M."/>
            <person name="Roberts A."/>
            <person name="Saif S."/>
            <person name="Shea T."/>
            <person name="Shenoy N."/>
            <person name="Sisk P."/>
            <person name="Stolte C."/>
            <person name="Sykes S."/>
            <person name="White J."/>
            <person name="Yandava C."/>
            <person name="Haas B."/>
            <person name="Nusbaum C."/>
            <person name="Birren B."/>
        </authorList>
    </citation>
    <scope>NUCLEOTIDE SEQUENCE [LARGE SCALE GENOMIC DNA]</scope>
    <source>
        <strain evidence="3">ATCC 50818</strain>
    </source>
</reference>
<dbReference type="Proteomes" id="UP000007799">
    <property type="component" value="Unassembled WGS sequence"/>
</dbReference>
<dbReference type="InterPro" id="IPR050113">
    <property type="entry name" value="Ub_conjugating_enzyme"/>
</dbReference>
<dbReference type="GeneID" id="16075605"/>
<keyword evidence="4" id="KW-1185">Reference proteome</keyword>
<feature type="domain" description="UBC core" evidence="2">
    <location>
        <begin position="8"/>
        <end position="164"/>
    </location>
</feature>
<evidence type="ECO:0000313" key="4">
    <source>
        <dbReference type="Proteomes" id="UP000007799"/>
    </source>
</evidence>
<feature type="compositionally biased region" description="Low complexity" evidence="1">
    <location>
        <begin position="260"/>
        <end position="286"/>
    </location>
</feature>
<dbReference type="SUPFAM" id="SSF54495">
    <property type="entry name" value="UBC-like"/>
    <property type="match status" value="1"/>
</dbReference>
<sequence length="338" mass="36475">MAFAHRSPSTKRILREVKELAKPTYDYVAYPLEDNLFEWHFTIRGPEGTEFEGGIYHGVIRLPPEYPLKPPAILFLTPNGRFKVNDRVCLSISDYHPETWQPAWTIRTVLVALIAFLPTPGRGAVGSIDCAPAERRKLARQSVKWTCSECGHTPSHDLERERKHRSADDEEANRVASQLLAAEAKEADQKKKEGRQEGGEKSNQEDTASTTLTTTAATAAASESQSASDSTPSSSSSAAAARSPATTSARRRAGTGDGGAEQQHTQAAATTEASTPETAAATAPSSSRRKGGQRRSRTSSAQTAARPLPPPDTRSYDIIIAGILIAILALLAQQWLSS</sequence>
<dbReference type="STRING" id="946362.F2U6P1"/>
<dbReference type="KEGG" id="sre:PTSG_04132"/>
<feature type="region of interest" description="Disordered" evidence="1">
    <location>
        <begin position="148"/>
        <end position="313"/>
    </location>
</feature>
<proteinExistence type="predicted"/>
<dbReference type="PROSITE" id="PS50127">
    <property type="entry name" value="UBC_2"/>
    <property type="match status" value="1"/>
</dbReference>
<dbReference type="CDD" id="cd23799">
    <property type="entry name" value="UBCc_UBE2J"/>
    <property type="match status" value="1"/>
</dbReference>
<organism evidence="4">
    <name type="scientific">Salpingoeca rosetta (strain ATCC 50818 / BSB-021)</name>
    <dbReference type="NCBI Taxonomy" id="946362"/>
    <lineage>
        <taxon>Eukaryota</taxon>
        <taxon>Choanoflagellata</taxon>
        <taxon>Craspedida</taxon>
        <taxon>Salpingoecidae</taxon>
        <taxon>Salpingoeca</taxon>
    </lineage>
</organism>
<evidence type="ECO:0000259" key="2">
    <source>
        <dbReference type="PROSITE" id="PS50127"/>
    </source>
</evidence>
<dbReference type="eggNOG" id="KOG0428">
    <property type="taxonomic scope" value="Eukaryota"/>
</dbReference>
<accession>F2U6P1</accession>
<evidence type="ECO:0000256" key="1">
    <source>
        <dbReference type="SAM" id="MobiDB-lite"/>
    </source>
</evidence>